<dbReference type="InterPro" id="IPR037522">
    <property type="entry name" value="HD_GYP_dom"/>
</dbReference>
<dbReference type="Proteomes" id="UP001140979">
    <property type="component" value="Unassembled WGS sequence"/>
</dbReference>
<dbReference type="RefSeq" id="WP_274682523.1">
    <property type="nucleotide sequence ID" value="NZ_JAKNBA010000002.1"/>
</dbReference>
<dbReference type="CDD" id="cd00077">
    <property type="entry name" value="HDc"/>
    <property type="match status" value="1"/>
</dbReference>
<evidence type="ECO:0000313" key="3">
    <source>
        <dbReference type="EMBL" id="MDE1240934.1"/>
    </source>
</evidence>
<dbReference type="InterPro" id="IPR003607">
    <property type="entry name" value="HD/PDEase_dom"/>
</dbReference>
<evidence type="ECO:0000259" key="2">
    <source>
        <dbReference type="PROSITE" id="PS51832"/>
    </source>
</evidence>
<keyword evidence="1" id="KW-0378">Hydrolase</keyword>
<sequence>MQTTIDPVMPLSELMLALTMALDMTEGQPPEHCIRCCWIGMHIGEEIGLTEQQLYDLFFTLLLKDAGCSSNAARICELYLADDLTFKRNYKTVGTSLSSAINFVVKNAGAGQSWMTRISTTIDILKNGTNYAQELIETRCTRGAEVARELRFSEDVAQGVHSLDEHWDGSGKPEQLKHEQIPLYSRIALLAQVVDVFQFEHDLSTALDEVKSRSGKWFDPRLVDAFVSVSQQLAFCQGLNANDICQRVMNLAPAQVSISVVNDEYFDCIVTAFGKIVDSKSPYTAGHSERVAVYTDLIAEELGIEENERKWLKRAALLHDLGKLGISNTILDKPDKLNDEEWEAVKTHSALTEQILLQISPFQSLAKIAGAHHEKLDGTGYPKKLSGDEISLMTRIITTADIFDAITAERPYRGAIPIPKTLQIMEENLHTAIDERCFNALKIAIHKLPSHYLSSEVA</sequence>
<comment type="caution">
    <text evidence="3">The sequence shown here is derived from an EMBL/GenBank/DDBJ whole genome shotgun (WGS) entry which is preliminary data.</text>
</comment>
<dbReference type="InterPro" id="IPR052020">
    <property type="entry name" value="Cyclic_di-GMP/3'3'-cGAMP_PDE"/>
</dbReference>
<organism evidence="3 4">
    <name type="scientific">Vibrio aestuarianus</name>
    <dbReference type="NCBI Taxonomy" id="28171"/>
    <lineage>
        <taxon>Bacteria</taxon>
        <taxon>Pseudomonadati</taxon>
        <taxon>Pseudomonadota</taxon>
        <taxon>Gammaproteobacteria</taxon>
        <taxon>Vibrionales</taxon>
        <taxon>Vibrionaceae</taxon>
        <taxon>Vibrio</taxon>
    </lineage>
</organism>
<dbReference type="SMART" id="SM00471">
    <property type="entry name" value="HDc"/>
    <property type="match status" value="1"/>
</dbReference>
<dbReference type="Pfam" id="PF13487">
    <property type="entry name" value="HD_5"/>
    <property type="match status" value="2"/>
</dbReference>
<dbReference type="Gene3D" id="1.10.3210.10">
    <property type="entry name" value="Hypothetical protein af1432"/>
    <property type="match status" value="2"/>
</dbReference>
<dbReference type="EMBL" id="JAKNBA010000002">
    <property type="protein sequence ID" value="MDE1240934.1"/>
    <property type="molecule type" value="Genomic_DNA"/>
</dbReference>
<dbReference type="PANTHER" id="PTHR45228:SF5">
    <property type="entry name" value="CYCLIC DI-GMP PHOSPHODIESTERASE VC_1348-RELATED"/>
    <property type="match status" value="1"/>
</dbReference>
<name>A0A9X4EYP5_9VIBR</name>
<dbReference type="AlphaFoldDB" id="A0A9X4EYP5"/>
<gene>
    <name evidence="3" type="ORF">L9W94_02025</name>
</gene>
<dbReference type="FunFam" id="1.10.3210.10:FF:000018">
    <property type="entry name" value="Two-component system response regulator"/>
    <property type="match status" value="1"/>
</dbReference>
<evidence type="ECO:0000313" key="4">
    <source>
        <dbReference type="Proteomes" id="UP001140979"/>
    </source>
</evidence>
<accession>A0A9X4EYP5</accession>
<dbReference type="GO" id="GO:0009214">
    <property type="term" value="P:cyclic nucleotide catabolic process"/>
    <property type="evidence" value="ECO:0007669"/>
    <property type="project" value="UniProtKB-ARBA"/>
</dbReference>
<protein>
    <submittedName>
        <fullName evidence="3">HD-GYP domain-containing protein</fullName>
    </submittedName>
</protein>
<dbReference type="SUPFAM" id="SSF109604">
    <property type="entry name" value="HD-domain/PDEase-like"/>
    <property type="match status" value="2"/>
</dbReference>
<dbReference type="GO" id="GO:0004112">
    <property type="term" value="F:cyclic-nucleotide phosphodiesterase activity"/>
    <property type="evidence" value="ECO:0007669"/>
    <property type="project" value="UniProtKB-ARBA"/>
</dbReference>
<evidence type="ECO:0000256" key="1">
    <source>
        <dbReference type="ARBA" id="ARBA00022801"/>
    </source>
</evidence>
<dbReference type="PROSITE" id="PS51832">
    <property type="entry name" value="HD_GYP"/>
    <property type="match status" value="1"/>
</dbReference>
<proteinExistence type="predicted"/>
<reference evidence="3" key="1">
    <citation type="submission" date="2022-02" db="EMBL/GenBank/DDBJ databases">
        <title>Emergence and expansion in Europe of a Vibrio aestuarianus clonal complex pathogenic for oysters.</title>
        <authorList>
            <person name="Mesnil A."/>
            <person name="Travers M.-A."/>
        </authorList>
    </citation>
    <scope>NUCLEOTIDE SEQUENCE</scope>
    <source>
        <strain evidence="3">19_064_11T1</strain>
    </source>
</reference>
<dbReference type="PANTHER" id="PTHR45228">
    <property type="entry name" value="CYCLIC DI-GMP PHOSPHODIESTERASE TM_0186-RELATED"/>
    <property type="match status" value="1"/>
</dbReference>
<feature type="domain" description="HD-GYP" evidence="2">
    <location>
        <begin position="262"/>
        <end position="457"/>
    </location>
</feature>